<keyword evidence="3 7" id="KW-0808">Transferase</keyword>
<dbReference type="GO" id="GO:0006772">
    <property type="term" value="P:thiamine metabolic process"/>
    <property type="evidence" value="ECO:0007669"/>
    <property type="project" value="InterPro"/>
</dbReference>
<dbReference type="Gene3D" id="3.40.50.10240">
    <property type="entry name" value="Thiamin pyrophosphokinase, catalytic domain"/>
    <property type="match status" value="1"/>
</dbReference>
<evidence type="ECO:0000256" key="8">
    <source>
        <dbReference type="SAM" id="MobiDB-lite"/>
    </source>
</evidence>
<evidence type="ECO:0000256" key="1">
    <source>
        <dbReference type="ARBA" id="ARBA00005078"/>
    </source>
</evidence>
<evidence type="ECO:0000313" key="10">
    <source>
        <dbReference type="EMBL" id="ODH30581.1"/>
    </source>
</evidence>
<dbReference type="VEuPathDB" id="FungiDB:PADG_12236"/>
<feature type="region of interest" description="Disordered" evidence="8">
    <location>
        <begin position="221"/>
        <end position="259"/>
    </location>
</feature>
<evidence type="ECO:0000256" key="5">
    <source>
        <dbReference type="ARBA" id="ARBA00022777"/>
    </source>
</evidence>
<dbReference type="GO" id="GO:0009229">
    <property type="term" value="P:thiamine diphosphate biosynthetic process"/>
    <property type="evidence" value="ECO:0007669"/>
    <property type="project" value="UniProtKB-UniRule"/>
</dbReference>
<proteinExistence type="inferred from homology"/>
<dbReference type="InterPro" id="IPR036371">
    <property type="entry name" value="TPK_B1-bd_sf"/>
</dbReference>
<dbReference type="GO" id="GO:0016301">
    <property type="term" value="F:kinase activity"/>
    <property type="evidence" value="ECO:0007669"/>
    <property type="project" value="UniProtKB-UniRule"/>
</dbReference>
<dbReference type="Pfam" id="PF04265">
    <property type="entry name" value="TPK_B1_binding"/>
    <property type="match status" value="1"/>
</dbReference>
<feature type="domain" description="Thiamin pyrophosphokinase thiamin-binding" evidence="9">
    <location>
        <begin position="216"/>
        <end position="316"/>
    </location>
</feature>
<keyword evidence="6 7" id="KW-0067">ATP-binding</keyword>
<dbReference type="GO" id="GO:0030975">
    <property type="term" value="F:thiamine binding"/>
    <property type="evidence" value="ECO:0007669"/>
    <property type="project" value="UniProtKB-UniRule"/>
</dbReference>
<dbReference type="InterPro" id="IPR036759">
    <property type="entry name" value="TPK_catalytic_sf"/>
</dbReference>
<dbReference type="Proteomes" id="UP000242814">
    <property type="component" value="Unassembled WGS sequence"/>
</dbReference>
<evidence type="ECO:0000256" key="4">
    <source>
        <dbReference type="ARBA" id="ARBA00022741"/>
    </source>
</evidence>
<feature type="compositionally biased region" description="Low complexity" evidence="8">
    <location>
        <begin position="234"/>
        <end position="243"/>
    </location>
</feature>
<dbReference type="PANTHER" id="PTHR13622">
    <property type="entry name" value="THIAMIN PYROPHOSPHOKINASE"/>
    <property type="match status" value="1"/>
</dbReference>
<evidence type="ECO:0000313" key="11">
    <source>
        <dbReference type="Proteomes" id="UP000242814"/>
    </source>
</evidence>
<evidence type="ECO:0000256" key="6">
    <source>
        <dbReference type="ARBA" id="ARBA00022840"/>
    </source>
</evidence>
<dbReference type="PANTHER" id="PTHR13622:SF8">
    <property type="entry name" value="THIAMIN PYROPHOSPHOKINASE 1"/>
    <property type="match status" value="1"/>
</dbReference>
<sequence length="331" mass="36020">MDWYPARFFNSPTPPSSPFALLILNQPINEKACKIFKKHASFTICADGGANRFYTLMQRWEKESVELPDAIVGDLDSISPHVRMFYESLHVPVIHDPDQEYTDFTKCLRYIQSRRAAVAAAAAAAAATKDTHNSSPTSSAPAPAPAPAPRTAETHPAFDVLILGGLGGRVDHAFSQIHHLYTSSRHTPPSPATFTYTHGELYLVSEESVTFVLPHGDNRIHIPGGSRMGPSKSTCTTTTTTTTHDTARVSDPERDMPTTTPLAENVGIIPIAGPAVITTHGLEWDVTEWKTEFGGRVSTSNHVREEVVAVSCDGPVLFTVELEARFEGVMG</sequence>
<dbReference type="CDD" id="cd07995">
    <property type="entry name" value="TPK"/>
    <property type="match status" value="1"/>
</dbReference>
<dbReference type="Pfam" id="PF04263">
    <property type="entry name" value="TPK_catalytic"/>
    <property type="match status" value="1"/>
</dbReference>
<evidence type="ECO:0000256" key="3">
    <source>
        <dbReference type="ARBA" id="ARBA00022679"/>
    </source>
</evidence>
<comment type="caution">
    <text evidence="10">The sequence shown here is derived from an EMBL/GenBank/DDBJ whole genome shotgun (WGS) entry which is preliminary data.</text>
</comment>
<feature type="compositionally biased region" description="Basic and acidic residues" evidence="8">
    <location>
        <begin position="245"/>
        <end position="256"/>
    </location>
</feature>
<dbReference type="UniPathway" id="UPA00060">
    <property type="reaction ID" value="UER00597"/>
</dbReference>
<evidence type="ECO:0000256" key="2">
    <source>
        <dbReference type="ARBA" id="ARBA00006785"/>
    </source>
</evidence>
<comment type="similarity">
    <text evidence="2 7">Belongs to the thiamine pyrophosphokinase family.</text>
</comment>
<dbReference type="GO" id="GO:0004788">
    <property type="term" value="F:thiamine diphosphokinase activity"/>
    <property type="evidence" value="ECO:0007669"/>
    <property type="project" value="UniProtKB-UniRule"/>
</dbReference>
<dbReference type="AlphaFoldDB" id="A0A1D2JFK2"/>
<dbReference type="FunFam" id="2.60.120.320:FF:000001">
    <property type="entry name" value="Thiamine pyrophosphokinase"/>
    <property type="match status" value="1"/>
</dbReference>
<organism evidence="10 11">
    <name type="scientific">Paracoccidioides brasiliensis</name>
    <dbReference type="NCBI Taxonomy" id="121759"/>
    <lineage>
        <taxon>Eukaryota</taxon>
        <taxon>Fungi</taxon>
        <taxon>Dikarya</taxon>
        <taxon>Ascomycota</taxon>
        <taxon>Pezizomycotina</taxon>
        <taxon>Eurotiomycetes</taxon>
        <taxon>Eurotiomycetidae</taxon>
        <taxon>Onygenales</taxon>
        <taxon>Ajellomycetaceae</taxon>
        <taxon>Paracoccidioides</taxon>
    </lineage>
</organism>
<dbReference type="SMART" id="SM00983">
    <property type="entry name" value="TPK_B1_binding"/>
    <property type="match status" value="1"/>
</dbReference>
<protein>
    <recommendedName>
        <fullName evidence="7">Thiamine pyrophosphokinase</fullName>
        <ecNumber evidence="7">2.7.6.2</ecNumber>
    </recommendedName>
</protein>
<gene>
    <name evidence="10" type="ORF">ACO22_03548</name>
</gene>
<dbReference type="GO" id="GO:0005524">
    <property type="term" value="F:ATP binding"/>
    <property type="evidence" value="ECO:0007669"/>
    <property type="project" value="UniProtKB-UniRule"/>
</dbReference>
<dbReference type="VEuPathDB" id="FungiDB:PABG_05200"/>
<keyword evidence="5 7" id="KW-0418">Kinase</keyword>
<accession>A0A1D2JFK2</accession>
<keyword evidence="4 7" id="KW-0547">Nucleotide-binding</keyword>
<dbReference type="EC" id="2.7.6.2" evidence="7"/>
<dbReference type="InterPro" id="IPR016966">
    <property type="entry name" value="Thiamin_pyrophosphokinase_euk"/>
</dbReference>
<dbReference type="EMBL" id="LZYO01000123">
    <property type="protein sequence ID" value="ODH30581.1"/>
    <property type="molecule type" value="Genomic_DNA"/>
</dbReference>
<dbReference type="InterPro" id="IPR006282">
    <property type="entry name" value="Thi_PPkinase"/>
</dbReference>
<dbReference type="PIRSF" id="PIRSF031057">
    <property type="entry name" value="Thiamin_pyrophosphokinase"/>
    <property type="match status" value="1"/>
</dbReference>
<comment type="pathway">
    <text evidence="1 7">Cofactor biosynthesis; thiamine diphosphate biosynthesis; thiamine diphosphate from thiamine: step 1/1.</text>
</comment>
<evidence type="ECO:0000259" key="9">
    <source>
        <dbReference type="SMART" id="SM00983"/>
    </source>
</evidence>
<dbReference type="SUPFAM" id="SSF63862">
    <property type="entry name" value="Thiamin pyrophosphokinase, substrate-binding domain"/>
    <property type="match status" value="1"/>
</dbReference>
<evidence type="ECO:0000256" key="7">
    <source>
        <dbReference type="PIRNR" id="PIRNR031057"/>
    </source>
</evidence>
<reference evidence="10 11" key="1">
    <citation type="submission" date="2016-06" db="EMBL/GenBank/DDBJ databases">
        <authorList>
            <person name="Kjaerup R.B."/>
            <person name="Dalgaard T.S."/>
            <person name="Juul-Madsen H.R."/>
        </authorList>
    </citation>
    <scope>NUCLEOTIDE SEQUENCE [LARGE SCALE GENOMIC DNA]</scope>
    <source>
        <strain evidence="10 11">Pb300</strain>
    </source>
</reference>
<dbReference type="Gene3D" id="2.60.120.320">
    <property type="entry name" value="Thiamin pyrophosphokinase, thiamin-binding domain"/>
    <property type="match status" value="1"/>
</dbReference>
<dbReference type="InterPro" id="IPR007371">
    <property type="entry name" value="TPK_catalytic"/>
</dbReference>
<feature type="region of interest" description="Disordered" evidence="8">
    <location>
        <begin position="128"/>
        <end position="152"/>
    </location>
</feature>
<name>A0A1D2JFK2_PARBR</name>
<dbReference type="SUPFAM" id="SSF63999">
    <property type="entry name" value="Thiamin pyrophosphokinase, catalytic domain"/>
    <property type="match status" value="1"/>
</dbReference>
<comment type="catalytic activity">
    <reaction evidence="7">
        <text>thiamine + ATP = thiamine diphosphate + AMP + H(+)</text>
        <dbReference type="Rhea" id="RHEA:11576"/>
        <dbReference type="ChEBI" id="CHEBI:15378"/>
        <dbReference type="ChEBI" id="CHEBI:18385"/>
        <dbReference type="ChEBI" id="CHEBI:30616"/>
        <dbReference type="ChEBI" id="CHEBI:58937"/>
        <dbReference type="ChEBI" id="CHEBI:456215"/>
    </reaction>
</comment>
<dbReference type="InterPro" id="IPR007373">
    <property type="entry name" value="Thiamin_PyroPKinase_B1-bd"/>
</dbReference>